<dbReference type="PANTHER" id="PTHR33112">
    <property type="entry name" value="DOMAIN PROTEIN, PUTATIVE-RELATED"/>
    <property type="match status" value="1"/>
</dbReference>
<reference evidence="2 3" key="1">
    <citation type="submission" date="2024-01" db="EMBL/GenBank/DDBJ databases">
        <title>Complete genome of Cladobotryum mycophilum ATHUM6906.</title>
        <authorList>
            <person name="Christinaki A.C."/>
            <person name="Myridakis A.I."/>
            <person name="Kouvelis V.N."/>
        </authorList>
    </citation>
    <scope>NUCLEOTIDE SEQUENCE [LARGE SCALE GENOMIC DNA]</scope>
    <source>
        <strain evidence="2 3">ATHUM6906</strain>
    </source>
</reference>
<organism evidence="2 3">
    <name type="scientific">Cladobotryum mycophilum</name>
    <dbReference type="NCBI Taxonomy" id="491253"/>
    <lineage>
        <taxon>Eukaryota</taxon>
        <taxon>Fungi</taxon>
        <taxon>Dikarya</taxon>
        <taxon>Ascomycota</taxon>
        <taxon>Pezizomycotina</taxon>
        <taxon>Sordariomycetes</taxon>
        <taxon>Hypocreomycetidae</taxon>
        <taxon>Hypocreales</taxon>
        <taxon>Hypocreaceae</taxon>
        <taxon>Cladobotryum</taxon>
    </lineage>
</organism>
<feature type="domain" description="Heterokaryon incompatibility" evidence="1">
    <location>
        <begin position="205"/>
        <end position="376"/>
    </location>
</feature>
<accession>A0ABR0SXN9</accession>
<gene>
    <name evidence="2" type="ORF">PT974_02224</name>
</gene>
<protein>
    <recommendedName>
        <fullName evidence="1">Heterokaryon incompatibility domain-containing protein</fullName>
    </recommendedName>
</protein>
<dbReference type="PANTHER" id="PTHR33112:SF16">
    <property type="entry name" value="HETEROKARYON INCOMPATIBILITY DOMAIN-CONTAINING PROTEIN"/>
    <property type="match status" value="1"/>
</dbReference>
<keyword evidence="3" id="KW-1185">Reference proteome</keyword>
<evidence type="ECO:0000313" key="3">
    <source>
        <dbReference type="Proteomes" id="UP001338125"/>
    </source>
</evidence>
<evidence type="ECO:0000313" key="2">
    <source>
        <dbReference type="EMBL" id="KAK5996877.1"/>
    </source>
</evidence>
<evidence type="ECO:0000259" key="1">
    <source>
        <dbReference type="Pfam" id="PF06985"/>
    </source>
</evidence>
<dbReference type="Proteomes" id="UP001338125">
    <property type="component" value="Unassembled WGS sequence"/>
</dbReference>
<name>A0ABR0SXN9_9HYPO</name>
<dbReference type="EMBL" id="JAVFKD010000002">
    <property type="protein sequence ID" value="KAK5996877.1"/>
    <property type="molecule type" value="Genomic_DNA"/>
</dbReference>
<comment type="caution">
    <text evidence="2">The sequence shown here is derived from an EMBL/GenBank/DDBJ whole genome shotgun (WGS) entry which is preliminary data.</text>
</comment>
<dbReference type="InterPro" id="IPR010730">
    <property type="entry name" value="HET"/>
</dbReference>
<dbReference type="Pfam" id="PF06985">
    <property type="entry name" value="HET"/>
    <property type="match status" value="1"/>
</dbReference>
<proteinExistence type="predicted"/>
<sequence length="710" mass="78924">MICETCTSIPLDLFLPKDAKASRFKNGKAWHGAWMMYEGPDALDRLAKSSADGCVLCSIVSGVLDRAEPLWALRQFTGKGHNMLLSAPRAPSEFPEGVSLKCTQEGEMVISDGRRTGGVYWELEGLGYGVRRSIVNEKADCEKNFAIAQQWIDTCAKEHSSCRRGQDKPSLPTRLVHLNADEDGQIHPRLVMPSNQGLDPETTRYFALSHCWGTNQGKQIPKTTKENLSSHLERLDLASLPKTFTDAMEMTRRVGVEYIWIDSLCIIQDDKNDFSSECSRMHLIYSKAYCTIAASDSPDGDGGCFLPRDVEKIQPCKVKLINLNIPYQRDGIMDIIWGRFPNDPHDAEVTIYPNFGPWIKSLQGGAIFSRGWCLQERELSPELLWECRECTAAEDEPEFESKSTNANLAPHLSRFRVLDENTMYTYSTTRSGIQWQVHKWDMIAEAFSEKKLTVSTDKLPAVSGIAAVIAQWHDANDVYLAGIWKSNLLRGLSWFPRKIAGQSPVGAESWPAKAVDEDIPSWSWAAHDGPIAFRGETWFSGSWSTVIDPDGNEKWIKSGVEVEIQSASTNLATTDNFGRVSGGEITLLGWTAEVNISEQDLVVPEVEGSTGPGKKVPFVSKCYSAEKSIPGLTVYFDQDVDSLKEVRLLCFQLGTGKSVSGKEQKADVGLVLLESPGREDVYVRLGIFDVAGDRKSAWHASREKKSVTMI</sequence>